<dbReference type="Proteomes" id="UP000442694">
    <property type="component" value="Unassembled WGS sequence"/>
</dbReference>
<keyword evidence="1" id="KW-1133">Transmembrane helix</keyword>
<dbReference type="RefSeq" id="WP_152213298.1">
    <property type="nucleotide sequence ID" value="NZ_WFLN01000007.1"/>
</dbReference>
<evidence type="ECO:0000313" key="2">
    <source>
        <dbReference type="EMBL" id="KAB8029956.1"/>
    </source>
</evidence>
<evidence type="ECO:0000256" key="1">
    <source>
        <dbReference type="SAM" id="Phobius"/>
    </source>
</evidence>
<evidence type="ECO:0000313" key="3">
    <source>
        <dbReference type="Proteomes" id="UP000442694"/>
    </source>
</evidence>
<organism evidence="2 3">
    <name type="scientific">Fluviispira multicolorata</name>
    <dbReference type="NCBI Taxonomy" id="2654512"/>
    <lineage>
        <taxon>Bacteria</taxon>
        <taxon>Pseudomonadati</taxon>
        <taxon>Bdellovibrionota</taxon>
        <taxon>Oligoflexia</taxon>
        <taxon>Silvanigrellales</taxon>
        <taxon>Silvanigrellaceae</taxon>
        <taxon>Fluviispira</taxon>
    </lineage>
</organism>
<feature type="transmembrane region" description="Helical" evidence="1">
    <location>
        <begin position="46"/>
        <end position="68"/>
    </location>
</feature>
<name>A0A833N466_9BACT</name>
<dbReference type="AlphaFoldDB" id="A0A833N466"/>
<comment type="caution">
    <text evidence="2">The sequence shown here is derived from an EMBL/GenBank/DDBJ whole genome shotgun (WGS) entry which is preliminary data.</text>
</comment>
<proteinExistence type="predicted"/>
<protein>
    <submittedName>
        <fullName evidence="2">Uncharacterized protein</fullName>
    </submittedName>
</protein>
<keyword evidence="1" id="KW-0472">Membrane</keyword>
<keyword evidence="1" id="KW-0812">Transmembrane</keyword>
<gene>
    <name evidence="2" type="ORF">GCL57_10495</name>
</gene>
<keyword evidence="3" id="KW-1185">Reference proteome</keyword>
<accession>A0A833N466</accession>
<sequence length="77" mass="8748">MNMKISKDIINENKSLNKANNAQQEDVQNLWNQYQKQLNKKKVGSAIFVTIFLFIVILLVFIGLYIVMSTNSPLSGS</sequence>
<dbReference type="EMBL" id="WFLN01000007">
    <property type="protein sequence ID" value="KAB8029956.1"/>
    <property type="molecule type" value="Genomic_DNA"/>
</dbReference>
<reference evidence="2 3" key="1">
    <citation type="submission" date="2019-10" db="EMBL/GenBank/DDBJ databases">
        <title>New genus of Silvanigrellaceae.</title>
        <authorList>
            <person name="Pitt A."/>
            <person name="Hahn M.W."/>
        </authorList>
    </citation>
    <scope>NUCLEOTIDE SEQUENCE [LARGE SCALE GENOMIC DNA]</scope>
    <source>
        <strain evidence="2 3">33A1-SZDP</strain>
    </source>
</reference>